<dbReference type="Proteomes" id="UP000242949">
    <property type="component" value="Unassembled WGS sequence"/>
</dbReference>
<dbReference type="SUPFAM" id="SSF55785">
    <property type="entry name" value="PYP-like sensor domain (PAS domain)"/>
    <property type="match status" value="1"/>
</dbReference>
<dbReference type="Pfam" id="PF00015">
    <property type="entry name" value="MCPsignal"/>
    <property type="match status" value="1"/>
</dbReference>
<dbReference type="InterPro" id="IPR035965">
    <property type="entry name" value="PAS-like_dom_sf"/>
</dbReference>
<dbReference type="GO" id="GO:0007165">
    <property type="term" value="P:signal transduction"/>
    <property type="evidence" value="ECO:0007669"/>
    <property type="project" value="UniProtKB-KW"/>
</dbReference>
<dbReference type="PROSITE" id="PS50111">
    <property type="entry name" value="CHEMOTAXIS_TRANSDUC_2"/>
    <property type="match status" value="1"/>
</dbReference>
<dbReference type="EMBL" id="FMYI01000001">
    <property type="protein sequence ID" value="SDB83034.1"/>
    <property type="molecule type" value="Genomic_DNA"/>
</dbReference>
<evidence type="ECO:0000256" key="2">
    <source>
        <dbReference type="PROSITE-ProRule" id="PRU00284"/>
    </source>
</evidence>
<dbReference type="GO" id="GO:0016020">
    <property type="term" value="C:membrane"/>
    <property type="evidence" value="ECO:0007669"/>
    <property type="project" value="InterPro"/>
</dbReference>
<dbReference type="SUPFAM" id="SSF58104">
    <property type="entry name" value="Methyl-accepting chemotaxis protein (MCP) signaling domain"/>
    <property type="match status" value="1"/>
</dbReference>
<proteinExistence type="predicted"/>
<sequence length="297" mass="33347">MNTVNQERVMETIDQHLAMIQFNTEREVVSVNELFAETVGYKKEDMLGMDHQQLCFDGFAKSTEYDRFWQDLRTGKSFQDKIERKTKRGERVWLEATYMPLKDDEGAVVGVVKVATDITKRQNQVTRVVEDLKEMSGVLNERAKQGIKRSDDINEKVHQVASVYQDNEATLTSLQQQTESIQGIVQTIRKIASQTNLLALNAAIEAARAGEHGRGFEVVAQEVRKLASGVEESIVEIRQKIEGITGEMNQMVESTSGVKENVERAQANIQTATSDFQDVLSSSEALAKQATEVMTII</sequence>
<dbReference type="InterPro" id="IPR000700">
    <property type="entry name" value="PAS-assoc_C"/>
</dbReference>
<dbReference type="AlphaFoldDB" id="A0A1G6GM69"/>
<gene>
    <name evidence="5" type="ORF">SAMN05421734_101270</name>
</gene>
<dbReference type="PANTHER" id="PTHR32089">
    <property type="entry name" value="METHYL-ACCEPTING CHEMOTAXIS PROTEIN MCPB"/>
    <property type="match status" value="1"/>
</dbReference>
<keyword evidence="6" id="KW-1185">Reference proteome</keyword>
<dbReference type="OrthoDB" id="9765776at2"/>
<accession>A0A1G6GM69</accession>
<protein>
    <submittedName>
        <fullName evidence="5">Methyl-accepting chemotaxis sensory transducer with Pas/Pac sensor</fullName>
    </submittedName>
</protein>
<dbReference type="Gene3D" id="1.10.287.950">
    <property type="entry name" value="Methyl-accepting chemotaxis protein"/>
    <property type="match status" value="1"/>
</dbReference>
<dbReference type="NCBIfam" id="TIGR00229">
    <property type="entry name" value="sensory_box"/>
    <property type="match status" value="1"/>
</dbReference>
<evidence type="ECO:0000256" key="1">
    <source>
        <dbReference type="ARBA" id="ARBA00023224"/>
    </source>
</evidence>
<dbReference type="InterPro" id="IPR000014">
    <property type="entry name" value="PAS"/>
</dbReference>
<dbReference type="Pfam" id="PF13426">
    <property type="entry name" value="PAS_9"/>
    <property type="match status" value="1"/>
</dbReference>
<evidence type="ECO:0000259" key="4">
    <source>
        <dbReference type="PROSITE" id="PS50113"/>
    </source>
</evidence>
<dbReference type="PROSITE" id="PS50113">
    <property type="entry name" value="PAC"/>
    <property type="match status" value="1"/>
</dbReference>
<evidence type="ECO:0000259" key="3">
    <source>
        <dbReference type="PROSITE" id="PS50111"/>
    </source>
</evidence>
<feature type="domain" description="PAC" evidence="4">
    <location>
        <begin position="76"/>
        <end position="130"/>
    </location>
</feature>
<organism evidence="5 6">
    <name type="scientific">Pelagirhabdus alkalitolerans</name>
    <dbReference type="NCBI Taxonomy" id="1612202"/>
    <lineage>
        <taxon>Bacteria</taxon>
        <taxon>Bacillati</taxon>
        <taxon>Bacillota</taxon>
        <taxon>Bacilli</taxon>
        <taxon>Bacillales</taxon>
        <taxon>Bacillaceae</taxon>
        <taxon>Pelagirhabdus</taxon>
    </lineage>
</organism>
<dbReference type="CDD" id="cd00130">
    <property type="entry name" value="PAS"/>
    <property type="match status" value="1"/>
</dbReference>
<evidence type="ECO:0000313" key="6">
    <source>
        <dbReference type="Proteomes" id="UP000242949"/>
    </source>
</evidence>
<name>A0A1G6GM69_9BACI</name>
<keyword evidence="1 2" id="KW-0807">Transducer</keyword>
<feature type="domain" description="Methyl-accepting transducer" evidence="3">
    <location>
        <begin position="117"/>
        <end position="297"/>
    </location>
</feature>
<evidence type="ECO:0000313" key="5">
    <source>
        <dbReference type="EMBL" id="SDB83034.1"/>
    </source>
</evidence>
<reference evidence="6" key="1">
    <citation type="submission" date="2016-09" db="EMBL/GenBank/DDBJ databases">
        <authorList>
            <person name="Varghese N."/>
            <person name="Submissions S."/>
        </authorList>
    </citation>
    <scope>NUCLEOTIDE SEQUENCE [LARGE SCALE GENOMIC DNA]</scope>
    <source>
        <strain evidence="6">S5</strain>
    </source>
</reference>
<dbReference type="Gene3D" id="3.30.450.20">
    <property type="entry name" value="PAS domain"/>
    <property type="match status" value="1"/>
</dbReference>
<dbReference type="InterPro" id="IPR004089">
    <property type="entry name" value="MCPsignal_dom"/>
</dbReference>
<dbReference type="STRING" id="1612202.SAMN05421734_101270"/>
<dbReference type="PANTHER" id="PTHR32089:SF112">
    <property type="entry name" value="LYSOZYME-LIKE PROTEIN-RELATED"/>
    <property type="match status" value="1"/>
</dbReference>
<dbReference type="SMART" id="SM00086">
    <property type="entry name" value="PAC"/>
    <property type="match status" value="1"/>
</dbReference>
<dbReference type="SMART" id="SM00283">
    <property type="entry name" value="MA"/>
    <property type="match status" value="1"/>
</dbReference>
<dbReference type="InterPro" id="IPR001610">
    <property type="entry name" value="PAC"/>
</dbReference>